<feature type="compositionally biased region" description="Low complexity" evidence="1">
    <location>
        <begin position="222"/>
        <end position="240"/>
    </location>
</feature>
<evidence type="ECO:0000313" key="3">
    <source>
        <dbReference type="EMBL" id="MBV6340144.1"/>
    </source>
</evidence>
<keyword evidence="3" id="KW-0969">Cilium</keyword>
<proteinExistence type="predicted"/>
<feature type="region of interest" description="Disordered" evidence="1">
    <location>
        <begin position="348"/>
        <end position="376"/>
    </location>
</feature>
<feature type="region of interest" description="Disordered" evidence="1">
    <location>
        <begin position="117"/>
        <end position="145"/>
    </location>
</feature>
<comment type="caution">
    <text evidence="3">The sequence shown here is derived from an EMBL/GenBank/DDBJ whole genome shotgun (WGS) entry which is preliminary data.</text>
</comment>
<feature type="region of interest" description="Disordered" evidence="1">
    <location>
        <begin position="200"/>
        <end position="240"/>
    </location>
</feature>
<feature type="compositionally biased region" description="Polar residues" evidence="1">
    <location>
        <begin position="200"/>
        <end position="209"/>
    </location>
</feature>
<feature type="domain" description="Flagellar hook-length control protein-like C-terminal" evidence="2">
    <location>
        <begin position="274"/>
        <end position="344"/>
    </location>
</feature>
<reference evidence="3 4" key="1">
    <citation type="journal article" date="2020" name="J Geophys Res Biogeosci">
        <title>Magnetotaxis as an Adaptation to Enable Bacterial Shuttling of Microbial Sulfur and Sulfur Cycling Across Aquatic Oxic#Anoxic Interfaces.</title>
        <authorList>
            <person name="Li J."/>
            <person name="Liu P."/>
            <person name="Wang J."/>
            <person name="Roberts A.P."/>
            <person name="Pan Y."/>
        </authorList>
    </citation>
    <scope>NUCLEOTIDE SEQUENCE [LARGE SCALE GENOMIC DNA]</scope>
    <source>
        <strain evidence="3 4">MYR-1_YQ</strain>
    </source>
</reference>
<sequence length="391" mass="40430">MLANMMGSPAKSETNNDNALIANGTMVVNYASLMGMGSTMTTTATGNLSADDQQSANLQNATGLIQLDISNLLQLGKAVDLNAQTAASTEGDEQPAAATTTDTANILKQQLAALVSKSGQATKEPSAKIESSTTADTAPPTLSKDALDNTLNKLLFGNTTGKQQTENALNNLLTPGNGAQSGDGTSIFTKMVAAAANTDNDGQLGQSLEQPPGYSMDSQGLSQLDTDSSSATSLSSSHSSTARTSFHAVAGNESAAKSQKLLQINDTTFSVLKKSDNSLEIRVEPDGIGKLEIGLSVEKGVVHAQISATDPAGKELLEKNLRHILDALAKEGISVGGFSVSLKDRREELSKGGKDTQNGDDVGSAAVEAKSSGETTPVNYYKNNGKINIFA</sequence>
<evidence type="ECO:0000259" key="2">
    <source>
        <dbReference type="Pfam" id="PF02120"/>
    </source>
</evidence>
<dbReference type="CDD" id="cd17470">
    <property type="entry name" value="T3SS_Flik_C"/>
    <property type="match status" value="1"/>
</dbReference>
<dbReference type="Pfam" id="PF02120">
    <property type="entry name" value="Flg_hook"/>
    <property type="match status" value="1"/>
</dbReference>
<name>A0ABS6RU35_9BACT</name>
<dbReference type="InterPro" id="IPR021136">
    <property type="entry name" value="Flagellar_hook_control-like_C"/>
</dbReference>
<keyword evidence="3" id="KW-0966">Cell projection</keyword>
<feature type="compositionally biased region" description="Polar residues" evidence="1">
    <location>
        <begin position="117"/>
        <end position="136"/>
    </location>
</feature>
<organism evidence="3 4">
    <name type="scientific">Candidatus Magnetobacterium casense</name>
    <dbReference type="NCBI Taxonomy" id="1455061"/>
    <lineage>
        <taxon>Bacteria</taxon>
        <taxon>Pseudomonadati</taxon>
        <taxon>Nitrospirota</taxon>
        <taxon>Thermodesulfovibrionia</taxon>
        <taxon>Thermodesulfovibrionales</taxon>
        <taxon>Candidatus Magnetobacteriaceae</taxon>
        <taxon>Candidatus Magnetobacterium</taxon>
    </lineage>
</organism>
<keyword evidence="3" id="KW-0282">Flagellum</keyword>
<dbReference type="Proteomes" id="UP001196980">
    <property type="component" value="Unassembled WGS sequence"/>
</dbReference>
<dbReference type="EMBL" id="JABXWD010000008">
    <property type="protein sequence ID" value="MBV6340144.1"/>
    <property type="molecule type" value="Genomic_DNA"/>
</dbReference>
<evidence type="ECO:0000256" key="1">
    <source>
        <dbReference type="SAM" id="MobiDB-lite"/>
    </source>
</evidence>
<gene>
    <name evidence="3" type="ORF">HWQ67_00970</name>
</gene>
<accession>A0ABS6RU35</accession>
<keyword evidence="4" id="KW-1185">Reference proteome</keyword>
<evidence type="ECO:0000313" key="4">
    <source>
        <dbReference type="Proteomes" id="UP001196980"/>
    </source>
</evidence>
<dbReference type="RefSeq" id="WP_218250765.1">
    <property type="nucleotide sequence ID" value="NZ_JABXWD010000008.1"/>
</dbReference>
<protein>
    <submittedName>
        <fullName evidence="3">Flagellar hook-length control protein FliK</fullName>
    </submittedName>
</protein>